<feature type="transmembrane region" description="Helical" evidence="6">
    <location>
        <begin position="49"/>
        <end position="74"/>
    </location>
</feature>
<feature type="transmembrane region" description="Helical" evidence="6">
    <location>
        <begin position="173"/>
        <end position="190"/>
    </location>
</feature>
<dbReference type="PANTHER" id="PTHR42893">
    <property type="entry name" value="PROTEIN DETOXIFICATION 44, CHLOROPLASTIC-RELATED"/>
    <property type="match status" value="1"/>
</dbReference>
<keyword evidence="3 6" id="KW-0812">Transmembrane</keyword>
<organism evidence="7 8">
    <name type="scientific">Rhizobium alvei</name>
    <dbReference type="NCBI Taxonomy" id="1132659"/>
    <lineage>
        <taxon>Bacteria</taxon>
        <taxon>Pseudomonadati</taxon>
        <taxon>Pseudomonadota</taxon>
        <taxon>Alphaproteobacteria</taxon>
        <taxon>Hyphomicrobiales</taxon>
        <taxon>Rhizobiaceae</taxon>
        <taxon>Rhizobium/Agrobacterium group</taxon>
        <taxon>Rhizobium</taxon>
    </lineage>
</organism>
<feature type="transmembrane region" description="Helical" evidence="6">
    <location>
        <begin position="267"/>
        <end position="290"/>
    </location>
</feature>
<feature type="transmembrane region" description="Helical" evidence="6">
    <location>
        <begin position="393"/>
        <end position="411"/>
    </location>
</feature>
<evidence type="ECO:0000256" key="5">
    <source>
        <dbReference type="ARBA" id="ARBA00023136"/>
    </source>
</evidence>
<keyword evidence="4 6" id="KW-1133">Transmembrane helix</keyword>
<protein>
    <submittedName>
        <fullName evidence="7">MATE family efflux transporter</fullName>
    </submittedName>
</protein>
<evidence type="ECO:0000256" key="3">
    <source>
        <dbReference type="ARBA" id="ARBA00022692"/>
    </source>
</evidence>
<feature type="transmembrane region" description="Helical" evidence="6">
    <location>
        <begin position="317"/>
        <end position="340"/>
    </location>
</feature>
<sequence length="443" mass="47220">MSGHNQPQPAFVVTHRMVLGLALPMTFGFLTIPLLGITDTAVAGRLGDAAALAGLAIGAVLFDLIFTTFNFLRASTTALVAQAWGRGDHDEQEAVFWRALLTAIVLGIAIVVLSPLILKLGLLLMAPEPAAAEATSHWLSVRILSGPAALANYAVLGYLLGRGKAKTGLAIQALINGINILCCILFGLWMKGGIGGIALATVTGETIGMLVGLVIVLRGFATRNPFHRPDLLDRSKLKALFALNSDIMIRTFVLLGAFMVMTRIGNAYGPVVLAANAVLMNFFMVAGFWLDGLANAAETIIGRAIGAGHKPAFDRGVWLTGVWSLVLAGLTSLFFLVFGAPIIDFLTTVPEVRLMAYEHLPLAAATAVCGFLAFHMDGVFIGATWSHAMRNRMLLAFLGYLLALALLVPWLGNQGLWLSLNVFLILRGVLLAAGLPRLRDQIF</sequence>
<dbReference type="InterPro" id="IPR002528">
    <property type="entry name" value="MATE_fam"/>
</dbReference>
<dbReference type="InterPro" id="IPR044644">
    <property type="entry name" value="DinF-like"/>
</dbReference>
<feature type="transmembrane region" description="Helical" evidence="6">
    <location>
        <begin position="95"/>
        <end position="118"/>
    </location>
</feature>
<dbReference type="NCBIfam" id="TIGR00797">
    <property type="entry name" value="matE"/>
    <property type="match status" value="1"/>
</dbReference>
<comment type="similarity">
    <text evidence="2">Belongs to the multi antimicrobial extrusion (MATE) (TC 2.A.66.1) family.</text>
</comment>
<name>A0ABT8YMZ9_9HYPH</name>
<evidence type="ECO:0000256" key="6">
    <source>
        <dbReference type="SAM" id="Phobius"/>
    </source>
</evidence>
<dbReference type="PANTHER" id="PTHR42893:SF46">
    <property type="entry name" value="PROTEIN DETOXIFICATION 44, CHLOROPLASTIC"/>
    <property type="match status" value="1"/>
</dbReference>
<keyword evidence="5 6" id="KW-0472">Membrane</keyword>
<feature type="transmembrane region" description="Helical" evidence="6">
    <location>
        <begin position="196"/>
        <end position="220"/>
    </location>
</feature>
<dbReference type="EMBL" id="JAUOZU010000007">
    <property type="protein sequence ID" value="MDO6964600.1"/>
    <property type="molecule type" value="Genomic_DNA"/>
</dbReference>
<reference evidence="7" key="1">
    <citation type="journal article" date="2015" name="Int. J. Syst. Evol. Microbiol.">
        <title>Rhizobium alvei sp. nov., isolated from a freshwater river.</title>
        <authorList>
            <person name="Sheu S.Y."/>
            <person name="Huang H.W."/>
            <person name="Young C.C."/>
            <person name="Chen W.M."/>
        </authorList>
    </citation>
    <scope>NUCLEOTIDE SEQUENCE</scope>
    <source>
        <strain evidence="7">TNR-22</strain>
    </source>
</reference>
<reference evidence="7" key="2">
    <citation type="submission" date="2023-07" db="EMBL/GenBank/DDBJ databases">
        <authorList>
            <person name="Shen H."/>
        </authorList>
    </citation>
    <scope>NUCLEOTIDE SEQUENCE</scope>
    <source>
        <strain evidence="7">TNR-22</strain>
    </source>
</reference>
<feature type="transmembrane region" description="Helical" evidence="6">
    <location>
        <begin position="18"/>
        <end position="37"/>
    </location>
</feature>
<feature type="transmembrane region" description="Helical" evidence="6">
    <location>
        <begin position="417"/>
        <end position="435"/>
    </location>
</feature>
<evidence type="ECO:0000313" key="7">
    <source>
        <dbReference type="EMBL" id="MDO6964600.1"/>
    </source>
</evidence>
<proteinExistence type="inferred from homology"/>
<evidence type="ECO:0000256" key="2">
    <source>
        <dbReference type="ARBA" id="ARBA00010199"/>
    </source>
</evidence>
<dbReference type="RefSeq" id="WP_304376502.1">
    <property type="nucleotide sequence ID" value="NZ_JAUOZU010000007.1"/>
</dbReference>
<comment type="caution">
    <text evidence="7">The sequence shown here is derived from an EMBL/GenBank/DDBJ whole genome shotgun (WGS) entry which is preliminary data.</text>
</comment>
<accession>A0ABT8YMZ9</accession>
<comment type="subcellular location">
    <subcellularLocation>
        <location evidence="1">Membrane</location>
        <topology evidence="1">Multi-pass membrane protein</topology>
    </subcellularLocation>
</comment>
<dbReference type="CDD" id="cd13136">
    <property type="entry name" value="MATE_DinF_like"/>
    <property type="match status" value="1"/>
</dbReference>
<evidence type="ECO:0000256" key="1">
    <source>
        <dbReference type="ARBA" id="ARBA00004141"/>
    </source>
</evidence>
<keyword evidence="8" id="KW-1185">Reference proteome</keyword>
<dbReference type="Pfam" id="PF01554">
    <property type="entry name" value="MatE"/>
    <property type="match status" value="2"/>
</dbReference>
<evidence type="ECO:0000256" key="4">
    <source>
        <dbReference type="ARBA" id="ARBA00022989"/>
    </source>
</evidence>
<gene>
    <name evidence="7" type="ORF">Q4481_11590</name>
</gene>
<feature type="transmembrane region" description="Helical" evidence="6">
    <location>
        <begin position="360"/>
        <end position="381"/>
    </location>
</feature>
<feature type="transmembrane region" description="Helical" evidence="6">
    <location>
        <begin position="138"/>
        <end position="161"/>
    </location>
</feature>
<dbReference type="Proteomes" id="UP001174932">
    <property type="component" value="Unassembled WGS sequence"/>
</dbReference>
<feature type="transmembrane region" description="Helical" evidence="6">
    <location>
        <begin position="241"/>
        <end position="261"/>
    </location>
</feature>
<evidence type="ECO:0000313" key="8">
    <source>
        <dbReference type="Proteomes" id="UP001174932"/>
    </source>
</evidence>